<keyword evidence="1 5" id="KW-0808">Transferase</keyword>
<dbReference type="SUPFAM" id="SSF53448">
    <property type="entry name" value="Nucleotide-diphospho-sugar transferases"/>
    <property type="match status" value="1"/>
</dbReference>
<keyword evidence="3 5" id="KW-0547">Nucleotide-binding</keyword>
<feature type="binding site" evidence="5">
    <location>
        <position position="160"/>
    </location>
    <ligand>
        <name>phosphoenolpyruvate</name>
        <dbReference type="ChEBI" id="CHEBI:58702"/>
    </ligand>
</feature>
<dbReference type="UniPathway" id="UPA00071"/>
<evidence type="ECO:0000256" key="2">
    <source>
        <dbReference type="ARBA" id="ARBA00022695"/>
    </source>
</evidence>
<feature type="domain" description="MobA-like NTP transferase" evidence="6">
    <location>
        <begin position="46"/>
        <end position="147"/>
    </location>
</feature>
<dbReference type="GO" id="GO:0052645">
    <property type="term" value="P:F420-0 metabolic process"/>
    <property type="evidence" value="ECO:0007669"/>
    <property type="project" value="UniProtKB-UniRule"/>
</dbReference>
<dbReference type="InterPro" id="IPR029044">
    <property type="entry name" value="Nucleotide-diphossugar_trans"/>
</dbReference>
<dbReference type="Proteomes" id="UP000319514">
    <property type="component" value="Unassembled WGS sequence"/>
</dbReference>
<comment type="similarity">
    <text evidence="5">Belongs to the CofC family.</text>
</comment>
<evidence type="ECO:0000313" key="7">
    <source>
        <dbReference type="EMBL" id="TQL61197.1"/>
    </source>
</evidence>
<evidence type="ECO:0000256" key="3">
    <source>
        <dbReference type="ARBA" id="ARBA00022741"/>
    </source>
</evidence>
<comment type="function">
    <text evidence="5">Guanylyltransferase that catalyzes the activation of phosphoenolpyruvate (PEP) as enolpyruvoyl-2-diphospho-5'-guanosine, via the condensation of PEP with GTP. It is involved in the biosynthesis of coenzyme F420, a hydride carrier cofactor.</text>
</comment>
<dbReference type="Gene3D" id="3.90.550.10">
    <property type="entry name" value="Spore Coat Polysaccharide Biosynthesis Protein SpsA, Chain A"/>
    <property type="match status" value="1"/>
</dbReference>
<keyword evidence="2 5" id="KW-0548">Nucleotidyltransferase</keyword>
<feature type="binding site" evidence="5">
    <location>
        <position position="163"/>
    </location>
    <ligand>
        <name>phosphoenolpyruvate</name>
        <dbReference type="ChEBI" id="CHEBI:58702"/>
    </ligand>
</feature>
<protein>
    <recommendedName>
        <fullName evidence="5">Phosphoenolpyruvate guanylyltransferase</fullName>
        <shortName evidence="5">PEP guanylyltransferase</shortName>
        <ecNumber evidence="5">2.7.7.105</ecNumber>
    </recommendedName>
</protein>
<sequence length="212" mass="22419">MMSTGEQQRWRVVVPVKGQLSAKSRLHPPAGVLRSDLAHAFAIDTLAAVHACMPVGRLLVVTSDELTRGWARERDVDVTADPGSGLNDAVRAGLASLEARHGEGHTAVLLGDLPTLRPVDLARALAACCEHERSFVPDAEGTGTVLLAAHAGGSINPRFGSGSANAHERDHTRLDLDLPHLRSDVDDDVALARAVSLGVGPRTAQVLASRRH</sequence>
<proteinExistence type="inferred from homology"/>
<gene>
    <name evidence="5" type="primary">fbiD</name>
    <name evidence="7" type="ORF">FB474_2602</name>
</gene>
<reference evidence="7 8" key="1">
    <citation type="submission" date="2019-06" db="EMBL/GenBank/DDBJ databases">
        <title>Sequencing the genomes of 1000 actinobacteria strains.</title>
        <authorList>
            <person name="Klenk H.-P."/>
        </authorList>
    </citation>
    <scope>NUCLEOTIDE SEQUENCE [LARGE SCALE GENOMIC DNA]</scope>
    <source>
        <strain evidence="7 8">DSM 18082</strain>
    </source>
</reference>
<comment type="caution">
    <text evidence="7">The sequence shown here is derived from an EMBL/GenBank/DDBJ whole genome shotgun (WGS) entry which is preliminary data.</text>
</comment>
<evidence type="ECO:0000259" key="6">
    <source>
        <dbReference type="Pfam" id="PF12804"/>
    </source>
</evidence>
<name>A0A542ZLH2_9MICO</name>
<comment type="pathway">
    <text evidence="5">Cofactor biosynthesis; coenzyme F420 biosynthesis.</text>
</comment>
<dbReference type="AlphaFoldDB" id="A0A542ZLH2"/>
<organism evidence="7 8">
    <name type="scientific">Oryzihumus leptocrescens</name>
    <dbReference type="NCBI Taxonomy" id="297536"/>
    <lineage>
        <taxon>Bacteria</taxon>
        <taxon>Bacillati</taxon>
        <taxon>Actinomycetota</taxon>
        <taxon>Actinomycetes</taxon>
        <taxon>Micrococcales</taxon>
        <taxon>Intrasporangiaceae</taxon>
        <taxon>Oryzihumus</taxon>
    </lineage>
</organism>
<dbReference type="Pfam" id="PF12804">
    <property type="entry name" value="NTP_transf_3"/>
    <property type="match status" value="1"/>
</dbReference>
<evidence type="ECO:0000256" key="1">
    <source>
        <dbReference type="ARBA" id="ARBA00022679"/>
    </source>
</evidence>
<feature type="binding site" evidence="5">
    <location>
        <position position="144"/>
    </location>
    <ligand>
        <name>phosphoenolpyruvate</name>
        <dbReference type="ChEBI" id="CHEBI:58702"/>
    </ligand>
</feature>
<dbReference type="EC" id="2.7.7.105" evidence="5"/>
<keyword evidence="4 5" id="KW-0342">GTP-binding</keyword>
<dbReference type="HAMAP" id="MF_02114">
    <property type="entry name" value="CofC"/>
    <property type="match status" value="1"/>
</dbReference>
<dbReference type="PANTHER" id="PTHR40392">
    <property type="entry name" value="2-PHOSPHO-L-LACTATE GUANYLYLTRANSFERASE"/>
    <property type="match status" value="1"/>
</dbReference>
<evidence type="ECO:0000313" key="8">
    <source>
        <dbReference type="Proteomes" id="UP000319514"/>
    </source>
</evidence>
<dbReference type="InterPro" id="IPR002835">
    <property type="entry name" value="CofC"/>
</dbReference>
<dbReference type="PANTHER" id="PTHR40392:SF1">
    <property type="entry name" value="2-PHOSPHO-L-LACTATE GUANYLYLTRANSFERASE"/>
    <property type="match status" value="1"/>
</dbReference>
<comment type="catalytic activity">
    <reaction evidence="5">
        <text>phosphoenolpyruvate + GTP + H(+) = enolpyruvoyl-2-diphospho-5'-guanosine + diphosphate</text>
        <dbReference type="Rhea" id="RHEA:30519"/>
        <dbReference type="ChEBI" id="CHEBI:15378"/>
        <dbReference type="ChEBI" id="CHEBI:33019"/>
        <dbReference type="ChEBI" id="CHEBI:37565"/>
        <dbReference type="ChEBI" id="CHEBI:58702"/>
        <dbReference type="ChEBI" id="CHEBI:143701"/>
        <dbReference type="EC" id="2.7.7.105"/>
    </reaction>
</comment>
<dbReference type="EMBL" id="VFOQ01000001">
    <property type="protein sequence ID" value="TQL61197.1"/>
    <property type="molecule type" value="Genomic_DNA"/>
</dbReference>
<dbReference type="GO" id="GO:0043814">
    <property type="term" value="F:phospholactate guanylyltransferase activity"/>
    <property type="evidence" value="ECO:0007669"/>
    <property type="project" value="InterPro"/>
</dbReference>
<evidence type="ECO:0000256" key="5">
    <source>
        <dbReference type="HAMAP-Rule" id="MF_02114"/>
    </source>
</evidence>
<dbReference type="GO" id="GO:0005525">
    <property type="term" value="F:GTP binding"/>
    <property type="evidence" value="ECO:0007669"/>
    <property type="project" value="UniProtKB-KW"/>
</dbReference>
<keyword evidence="8" id="KW-1185">Reference proteome</keyword>
<accession>A0A542ZLH2</accession>
<dbReference type="NCBIfam" id="TIGR03552">
    <property type="entry name" value="F420_cofC"/>
    <property type="match status" value="1"/>
</dbReference>
<dbReference type="InterPro" id="IPR025877">
    <property type="entry name" value="MobA-like_NTP_Trfase"/>
</dbReference>
<evidence type="ECO:0000256" key="4">
    <source>
        <dbReference type="ARBA" id="ARBA00023134"/>
    </source>
</evidence>